<feature type="region of interest" description="Disordered" evidence="1">
    <location>
        <begin position="42"/>
        <end position="73"/>
    </location>
</feature>
<dbReference type="Proteomes" id="UP000463951">
    <property type="component" value="Chromosome"/>
</dbReference>
<reference evidence="2 3" key="1">
    <citation type="journal article" date="2020" name="Int. J. Syst. Evol. Microbiol.">
        <title>Reclassification of Streptomyces castelarensis and Streptomyces sporoclivatus as later heterotypic synonyms of Streptomyces antimycoticus.</title>
        <authorList>
            <person name="Komaki H."/>
            <person name="Tamura T."/>
        </authorList>
    </citation>
    <scope>NUCLEOTIDE SEQUENCE [LARGE SCALE GENOMIC DNA]</scope>
    <source>
        <strain evidence="2 3">NBRC 100767</strain>
    </source>
</reference>
<sequence length="73" mass="7860">MMERAATTLFSLLSGVPVSIEDLNAEAWTVYGHRQLDRGYMPPVPEDWKGRSDAMPADPRHVAGLGGAAAHAL</sequence>
<proteinExistence type="predicted"/>
<dbReference type="EMBL" id="AP019620">
    <property type="protein sequence ID" value="BBJ46036.1"/>
    <property type="molecule type" value="Genomic_DNA"/>
</dbReference>
<organism evidence="2 3">
    <name type="scientific">Streptomyces antimycoticus</name>
    <dbReference type="NCBI Taxonomy" id="68175"/>
    <lineage>
        <taxon>Bacteria</taxon>
        <taxon>Bacillati</taxon>
        <taxon>Actinomycetota</taxon>
        <taxon>Actinomycetes</taxon>
        <taxon>Kitasatosporales</taxon>
        <taxon>Streptomycetaceae</taxon>
        <taxon>Streptomyces</taxon>
        <taxon>Streptomyces violaceusniger group</taxon>
    </lineage>
</organism>
<gene>
    <name evidence="2" type="ORF">SSPO_087540</name>
</gene>
<evidence type="ECO:0000313" key="2">
    <source>
        <dbReference type="EMBL" id="BBJ46036.1"/>
    </source>
</evidence>
<dbReference type="AlphaFoldDB" id="A0A499VCV2"/>
<name>A0A499VCV2_9ACTN</name>
<evidence type="ECO:0000256" key="1">
    <source>
        <dbReference type="SAM" id="MobiDB-lite"/>
    </source>
</evidence>
<protein>
    <submittedName>
        <fullName evidence="2">Uncharacterized protein</fullName>
    </submittedName>
</protein>
<accession>A0A499VCV2</accession>
<evidence type="ECO:0000313" key="3">
    <source>
        <dbReference type="Proteomes" id="UP000463951"/>
    </source>
</evidence>